<dbReference type="Proteomes" id="UP001456524">
    <property type="component" value="Unassembled WGS sequence"/>
</dbReference>
<dbReference type="InterPro" id="IPR031359">
    <property type="entry name" value="NACHT_N"/>
</dbReference>
<dbReference type="EMBL" id="JBBWUH010000004">
    <property type="protein sequence ID" value="KAK8169842.1"/>
    <property type="molecule type" value="Genomic_DNA"/>
</dbReference>
<gene>
    <name evidence="2" type="ORF">IWX90DRAFT_501885</name>
</gene>
<protein>
    <recommendedName>
        <fullName evidence="1">NWD NACHT-NTPase N-terminal domain-containing protein</fullName>
    </recommendedName>
</protein>
<reference evidence="2 3" key="1">
    <citation type="journal article" date="2022" name="G3 (Bethesda)">
        <title>Enemy or ally: a genomic approach to elucidate the lifestyle of Phyllosticta citrichinaensis.</title>
        <authorList>
            <person name="Buijs V.A."/>
            <person name="Groenewald J.Z."/>
            <person name="Haridas S."/>
            <person name="LaButti K.M."/>
            <person name="Lipzen A."/>
            <person name="Martin F.M."/>
            <person name="Barry K."/>
            <person name="Grigoriev I.V."/>
            <person name="Crous P.W."/>
            <person name="Seidl M.F."/>
        </authorList>
    </citation>
    <scope>NUCLEOTIDE SEQUENCE [LARGE SCALE GENOMIC DNA]</scope>
    <source>
        <strain evidence="2 3">CBS 129764</strain>
    </source>
</reference>
<keyword evidence="3" id="KW-1185">Reference proteome</keyword>
<name>A0ABR1XX69_9PEZI</name>
<evidence type="ECO:0000259" key="1">
    <source>
        <dbReference type="Pfam" id="PF17100"/>
    </source>
</evidence>
<accession>A0ABR1XX69</accession>
<sequence length="249" mass="27785">MASGNVQPGLPQVLPHEEDRQIINASRANKIDALNDVLTLVESKKQLCRDKALRWPKSDGERIILRDLCEKTIRWVDKFKQAGDVAVQYDPVHASLPWAGVRFILQLAVSDSRLFATMMEGVEGASRLITHCAILKDLFLRSSSPAISDLVKAWVKLYAAMLLHLAKSGRYFGRSTLKSIGQSLLETEDSVKSQWNVVIEAEKDVERCFGAVGHETLVAVDTKLDDLLQSLDQSINRMASQLSELHDSF</sequence>
<feature type="domain" description="NWD NACHT-NTPase N-terminal" evidence="1">
    <location>
        <begin position="54"/>
        <end position="207"/>
    </location>
</feature>
<comment type="caution">
    <text evidence="2">The sequence shown here is derived from an EMBL/GenBank/DDBJ whole genome shotgun (WGS) entry which is preliminary data.</text>
</comment>
<evidence type="ECO:0000313" key="3">
    <source>
        <dbReference type="Proteomes" id="UP001456524"/>
    </source>
</evidence>
<organism evidence="2 3">
    <name type="scientific">Phyllosticta citrichinensis</name>
    <dbReference type="NCBI Taxonomy" id="1130410"/>
    <lineage>
        <taxon>Eukaryota</taxon>
        <taxon>Fungi</taxon>
        <taxon>Dikarya</taxon>
        <taxon>Ascomycota</taxon>
        <taxon>Pezizomycotina</taxon>
        <taxon>Dothideomycetes</taxon>
        <taxon>Dothideomycetes incertae sedis</taxon>
        <taxon>Botryosphaeriales</taxon>
        <taxon>Phyllostictaceae</taxon>
        <taxon>Phyllosticta</taxon>
    </lineage>
</organism>
<dbReference type="Pfam" id="PF17100">
    <property type="entry name" value="NACHT_N"/>
    <property type="match status" value="1"/>
</dbReference>
<proteinExistence type="predicted"/>
<evidence type="ECO:0000313" key="2">
    <source>
        <dbReference type="EMBL" id="KAK8169842.1"/>
    </source>
</evidence>